<dbReference type="PROSITE" id="PS50110">
    <property type="entry name" value="RESPONSE_REGULATORY"/>
    <property type="match status" value="1"/>
</dbReference>
<dbReference type="RefSeq" id="WP_228233232.1">
    <property type="nucleotide sequence ID" value="NZ_JAJGNA010000003.1"/>
</dbReference>
<dbReference type="SUPFAM" id="SSF46894">
    <property type="entry name" value="C-terminal effector domain of the bipartite response regulators"/>
    <property type="match status" value="1"/>
</dbReference>
<sequence>MPDRRPRVAVVEDYGPMRALLVRDLSGSGFRVDSYADAASLWRQFPHRHFDLVVLNIGLPDEDGFSVSRRLRRHTNIPVVLLSGYGSHEHQLLGLREGADAYLVKPVEPRVLVATLNRLARRLRADEGRLPGVGGWWLVEQGWLLRPPGGPDIGLNGHERALLRALAAADGRWLSGESLVAGLDRAGGGPGRRLLGRTVWRLRRKVAAFTAATLPLEEHQGAWRFVALSDERRPPGSD</sequence>
<dbReference type="Pfam" id="PF00072">
    <property type="entry name" value="Response_reg"/>
    <property type="match status" value="1"/>
</dbReference>
<dbReference type="GO" id="GO:0000156">
    <property type="term" value="F:phosphorelay response regulator activity"/>
    <property type="evidence" value="ECO:0007669"/>
    <property type="project" value="TreeGrafter"/>
</dbReference>
<keyword evidence="1" id="KW-0597">Phosphoprotein</keyword>
<dbReference type="InterPro" id="IPR039420">
    <property type="entry name" value="WalR-like"/>
</dbReference>
<dbReference type="GO" id="GO:0006355">
    <property type="term" value="P:regulation of DNA-templated transcription"/>
    <property type="evidence" value="ECO:0007669"/>
    <property type="project" value="InterPro"/>
</dbReference>
<evidence type="ECO:0000313" key="9">
    <source>
        <dbReference type="Proteomes" id="UP001108027"/>
    </source>
</evidence>
<keyword evidence="2" id="KW-0902">Two-component regulatory system</keyword>
<keyword evidence="9" id="KW-1185">Reference proteome</keyword>
<proteinExistence type="predicted"/>
<dbReference type="EMBL" id="JAJGNA010000003">
    <property type="protein sequence ID" value="MCC4307833.1"/>
    <property type="molecule type" value="Genomic_DNA"/>
</dbReference>
<evidence type="ECO:0000256" key="1">
    <source>
        <dbReference type="ARBA" id="ARBA00022553"/>
    </source>
</evidence>
<evidence type="ECO:0000256" key="2">
    <source>
        <dbReference type="ARBA" id="ARBA00023012"/>
    </source>
</evidence>
<dbReference type="PANTHER" id="PTHR48111">
    <property type="entry name" value="REGULATOR OF RPOS"/>
    <property type="match status" value="1"/>
</dbReference>
<evidence type="ECO:0000256" key="3">
    <source>
        <dbReference type="ARBA" id="ARBA00023015"/>
    </source>
</evidence>
<dbReference type="InterPro" id="IPR001789">
    <property type="entry name" value="Sig_transdc_resp-reg_receiver"/>
</dbReference>
<keyword evidence="5" id="KW-0804">Transcription</keyword>
<dbReference type="CDD" id="cd17574">
    <property type="entry name" value="REC_OmpR"/>
    <property type="match status" value="1"/>
</dbReference>
<name>A0A9Q3YQR0_9GAMM</name>
<dbReference type="SUPFAM" id="SSF52172">
    <property type="entry name" value="CheY-like"/>
    <property type="match status" value="1"/>
</dbReference>
<dbReference type="GO" id="GO:0000976">
    <property type="term" value="F:transcription cis-regulatory region binding"/>
    <property type="evidence" value="ECO:0007669"/>
    <property type="project" value="TreeGrafter"/>
</dbReference>
<evidence type="ECO:0000256" key="5">
    <source>
        <dbReference type="ARBA" id="ARBA00023163"/>
    </source>
</evidence>
<dbReference type="PANTHER" id="PTHR48111:SF4">
    <property type="entry name" value="DNA-BINDING DUAL TRANSCRIPTIONAL REGULATOR OMPR"/>
    <property type="match status" value="1"/>
</dbReference>
<organism evidence="8 9">
    <name type="scientific">Alloalcanivorax marinus</name>
    <dbReference type="NCBI Taxonomy" id="1177169"/>
    <lineage>
        <taxon>Bacteria</taxon>
        <taxon>Pseudomonadati</taxon>
        <taxon>Pseudomonadota</taxon>
        <taxon>Gammaproteobacteria</taxon>
        <taxon>Oceanospirillales</taxon>
        <taxon>Alcanivoracaceae</taxon>
        <taxon>Alloalcanivorax</taxon>
    </lineage>
</organism>
<keyword evidence="4" id="KW-0238">DNA-binding</keyword>
<dbReference type="InterPro" id="IPR036388">
    <property type="entry name" value="WH-like_DNA-bd_sf"/>
</dbReference>
<comment type="caution">
    <text evidence="6">Lacks conserved residue(s) required for the propagation of feature annotation.</text>
</comment>
<gene>
    <name evidence="8" type="ORF">LL252_04535</name>
</gene>
<dbReference type="Gene3D" id="1.10.10.10">
    <property type="entry name" value="Winged helix-like DNA-binding domain superfamily/Winged helix DNA-binding domain"/>
    <property type="match status" value="1"/>
</dbReference>
<dbReference type="InterPro" id="IPR011006">
    <property type="entry name" value="CheY-like_superfamily"/>
</dbReference>
<evidence type="ECO:0000256" key="4">
    <source>
        <dbReference type="ARBA" id="ARBA00023125"/>
    </source>
</evidence>
<evidence type="ECO:0000259" key="7">
    <source>
        <dbReference type="PROSITE" id="PS50110"/>
    </source>
</evidence>
<accession>A0A9Q3YQR0</accession>
<dbReference type="Proteomes" id="UP001108027">
    <property type="component" value="Unassembled WGS sequence"/>
</dbReference>
<dbReference type="Gene3D" id="3.40.50.2300">
    <property type="match status" value="1"/>
</dbReference>
<reference evidence="8" key="1">
    <citation type="submission" date="2021-10" db="EMBL/GenBank/DDBJ databases">
        <title>The diversity and Nitrogen Metabolism of Culturable Nitrate-Utilizing Bacteria Within the Oxygen Minimum Zone of the Changjiang (Yangtze River)Estuary.</title>
        <authorList>
            <person name="Zhang D."/>
            <person name="Zheng J."/>
            <person name="Liu S."/>
            <person name="He W."/>
        </authorList>
    </citation>
    <scope>NUCLEOTIDE SEQUENCE</scope>
    <source>
        <strain evidence="8">FXH-223</strain>
    </source>
</reference>
<dbReference type="AlphaFoldDB" id="A0A9Q3YQR0"/>
<dbReference type="GO" id="GO:0032993">
    <property type="term" value="C:protein-DNA complex"/>
    <property type="evidence" value="ECO:0007669"/>
    <property type="project" value="TreeGrafter"/>
</dbReference>
<evidence type="ECO:0000256" key="6">
    <source>
        <dbReference type="PROSITE-ProRule" id="PRU00169"/>
    </source>
</evidence>
<protein>
    <submittedName>
        <fullName evidence="8">Response regulator</fullName>
    </submittedName>
</protein>
<feature type="domain" description="Response regulatory" evidence="7">
    <location>
        <begin position="7"/>
        <end position="120"/>
    </location>
</feature>
<dbReference type="GO" id="GO:0005829">
    <property type="term" value="C:cytosol"/>
    <property type="evidence" value="ECO:0007669"/>
    <property type="project" value="TreeGrafter"/>
</dbReference>
<dbReference type="SMART" id="SM00448">
    <property type="entry name" value="REC"/>
    <property type="match status" value="1"/>
</dbReference>
<comment type="caution">
    <text evidence="8">The sequence shown here is derived from an EMBL/GenBank/DDBJ whole genome shotgun (WGS) entry which is preliminary data.</text>
</comment>
<evidence type="ECO:0000313" key="8">
    <source>
        <dbReference type="EMBL" id="MCC4307833.1"/>
    </source>
</evidence>
<keyword evidence="3" id="KW-0805">Transcription regulation</keyword>
<dbReference type="InterPro" id="IPR016032">
    <property type="entry name" value="Sig_transdc_resp-reg_C-effctor"/>
</dbReference>